<feature type="transmembrane region" description="Helical" evidence="1">
    <location>
        <begin position="87"/>
        <end position="106"/>
    </location>
</feature>
<evidence type="ECO:0000313" key="3">
    <source>
        <dbReference type="Proteomes" id="UP000002774"/>
    </source>
</evidence>
<dbReference type="EMBL" id="CM001403">
    <property type="protein sequence ID" value="EHQ26353.1"/>
    <property type="molecule type" value="Genomic_DNA"/>
</dbReference>
<reference evidence="2" key="1">
    <citation type="submission" date="2011-09" db="EMBL/GenBank/DDBJ databases">
        <title>The permanent draft genome of Mucilaginibacter paludis DSM 18603.</title>
        <authorList>
            <consortium name="US DOE Joint Genome Institute (JGI-PGF)"/>
            <person name="Lucas S."/>
            <person name="Han J."/>
            <person name="Lapidus A."/>
            <person name="Bruce D."/>
            <person name="Goodwin L."/>
            <person name="Pitluck S."/>
            <person name="Peters L."/>
            <person name="Kyrpides N."/>
            <person name="Mavromatis K."/>
            <person name="Ivanova N."/>
            <person name="Mikhailova N."/>
            <person name="Held B."/>
            <person name="Detter J.C."/>
            <person name="Tapia R."/>
            <person name="Han C."/>
            <person name="Land M."/>
            <person name="Hauser L."/>
            <person name="Markowitz V."/>
            <person name="Cheng J.-F."/>
            <person name="Hugenholtz P."/>
            <person name="Woyke T."/>
            <person name="Wu D."/>
            <person name="Tindall B."/>
            <person name="Brambilla E."/>
            <person name="Klenk H.-P."/>
            <person name="Eisen J.A."/>
        </authorList>
    </citation>
    <scope>NUCLEOTIDE SEQUENCE [LARGE SCALE GENOMIC DNA]</scope>
    <source>
        <strain evidence="2">DSM 18603</strain>
    </source>
</reference>
<keyword evidence="1" id="KW-1133">Transmembrane helix</keyword>
<dbReference type="HOGENOM" id="CLU_134903_1_0_10"/>
<organism evidence="2 3">
    <name type="scientific">Mucilaginibacter paludis DSM 18603</name>
    <dbReference type="NCBI Taxonomy" id="714943"/>
    <lineage>
        <taxon>Bacteria</taxon>
        <taxon>Pseudomonadati</taxon>
        <taxon>Bacteroidota</taxon>
        <taxon>Sphingobacteriia</taxon>
        <taxon>Sphingobacteriales</taxon>
        <taxon>Sphingobacteriaceae</taxon>
        <taxon>Mucilaginibacter</taxon>
    </lineage>
</organism>
<protein>
    <recommendedName>
        <fullName evidence="4">Cytochrome B</fullName>
    </recommendedName>
</protein>
<keyword evidence="3" id="KW-1185">Reference proteome</keyword>
<dbReference type="Proteomes" id="UP000002774">
    <property type="component" value="Chromosome"/>
</dbReference>
<dbReference type="AlphaFoldDB" id="H1YGS4"/>
<gene>
    <name evidence="2" type="ORF">Mucpa_2218</name>
</gene>
<feature type="transmembrane region" description="Helical" evidence="1">
    <location>
        <begin position="118"/>
        <end position="137"/>
    </location>
</feature>
<sequence>MTLYSFFKYLHSGFRYVVLILILLAIIQALAGLFGKKAYTDGNRKLNLFAMISAHTQLLIGLVLYFLSPFVQFNAQTMKQADTRYWTVEHLTMMIFALVLITIGHSRSKKAVLPEAKHRAIVVFYLLAVVVILAAIIQSHRPLFGISA</sequence>
<accession>H1YGS4</accession>
<evidence type="ECO:0000313" key="2">
    <source>
        <dbReference type="EMBL" id="EHQ26353.1"/>
    </source>
</evidence>
<dbReference type="eggNOG" id="ENOG502ZXYX">
    <property type="taxonomic scope" value="Bacteria"/>
</dbReference>
<dbReference type="OrthoDB" id="329514at2"/>
<evidence type="ECO:0008006" key="4">
    <source>
        <dbReference type="Google" id="ProtNLM"/>
    </source>
</evidence>
<proteinExistence type="predicted"/>
<dbReference type="STRING" id="714943.Mucpa_2218"/>
<feature type="transmembrane region" description="Helical" evidence="1">
    <location>
        <begin position="13"/>
        <end position="34"/>
    </location>
</feature>
<name>H1YGS4_9SPHI</name>
<evidence type="ECO:0000256" key="1">
    <source>
        <dbReference type="SAM" id="Phobius"/>
    </source>
</evidence>
<keyword evidence="1" id="KW-0812">Transmembrane</keyword>
<dbReference type="RefSeq" id="WP_008506416.1">
    <property type="nucleotide sequence ID" value="NZ_CM001403.1"/>
</dbReference>
<keyword evidence="1" id="KW-0472">Membrane</keyword>
<feature type="transmembrane region" description="Helical" evidence="1">
    <location>
        <begin position="46"/>
        <end position="67"/>
    </location>
</feature>